<dbReference type="EMBL" id="JBJQND010000004">
    <property type="protein sequence ID" value="KAL3879668.1"/>
    <property type="molecule type" value="Genomic_DNA"/>
</dbReference>
<sequence>MTAKNEDTKLITRLESVPFSFRLNIKNLTQRQAKILLLKLQREYHCQEYEHHEEIKRYYNLITYLHYVCRNVVEAKQCNIEALKIDPHSIVALGNKAWMHYRENNNNEDLNEFLNMIEKVEKLRLNEERFLVAKSEMAYSYARFGMMYYKQAESIYREVLAAVTDEDKLPTVLWQYGCGLLNRRILTQKIYGLTETVEEHDERIVRAADLLFKVATNGKYYRLVARAWAELGNLTFAHKSNPKWKTLIPAKLDKESVDCMFTYATMTNKSILDIPVLEQCANHFKRIGKYAECEKLLRNALQYKESSRAYQWLAEVLKIQFMKKRNSTNEGPLRRIPDCEETREILQTYNNAIKTEQNFIAMEHKGTFLMEMGKIMEAVDVFENLYALVNAAEIQPEECDHNVKIFCQIYLANCLLRLSTDEATITCAKDLLRFSIEMTVSVRRKRQQNQNGTDNQSNATSYLTKSEFDDNELPRLSKLLKHAVEEMWKLIRKGEKTKESMLDEIALYALTDDTDRIAELCREIEGMNIGPVDQLKFAQVLIRNRNFGKGLFHVNQMIIGGTWPQEMNQFAIEAHVDGAMDALKKNDLDLTGARLRAAFDLKFLKEDITPRRENLDIFLIANECNRDSTLKLQEAFCHLTKLEITSCFDIMQAGLILKSTEKSIEQSSIIAILLGEGDLTNPDPDSTFFQLLVESAQLMQINCKEQKIVIAITLSDLIVIPSCLINVARLALNEPIQEWMHLFFRQTLVK</sequence>
<accession>A0ABD3X3V4</accession>
<name>A0ABD3X3V4_SINWO</name>
<keyword evidence="3" id="KW-1185">Reference proteome</keyword>
<dbReference type="Gene3D" id="1.25.40.10">
    <property type="entry name" value="Tetratricopeptide repeat domain"/>
    <property type="match status" value="2"/>
</dbReference>
<dbReference type="Proteomes" id="UP001634394">
    <property type="component" value="Unassembled WGS sequence"/>
</dbReference>
<dbReference type="InterPro" id="IPR011990">
    <property type="entry name" value="TPR-like_helical_dom_sf"/>
</dbReference>
<reference evidence="2 3" key="1">
    <citation type="submission" date="2024-11" db="EMBL/GenBank/DDBJ databases">
        <title>Chromosome-level genome assembly of the freshwater bivalve Anodonta woodiana.</title>
        <authorList>
            <person name="Chen X."/>
        </authorList>
    </citation>
    <scope>NUCLEOTIDE SEQUENCE [LARGE SCALE GENOMIC DNA]</scope>
    <source>
        <strain evidence="2">MN2024</strain>
        <tissue evidence="2">Gills</tissue>
    </source>
</reference>
<dbReference type="SUPFAM" id="SSF48452">
    <property type="entry name" value="TPR-like"/>
    <property type="match status" value="1"/>
</dbReference>
<protein>
    <submittedName>
        <fullName evidence="2">Uncharacterized protein</fullName>
    </submittedName>
</protein>
<feature type="compositionally biased region" description="Polar residues" evidence="1">
    <location>
        <begin position="448"/>
        <end position="464"/>
    </location>
</feature>
<comment type="caution">
    <text evidence="2">The sequence shown here is derived from an EMBL/GenBank/DDBJ whole genome shotgun (WGS) entry which is preliminary data.</text>
</comment>
<organism evidence="2 3">
    <name type="scientific">Sinanodonta woodiana</name>
    <name type="common">Chinese pond mussel</name>
    <name type="synonym">Anodonta woodiana</name>
    <dbReference type="NCBI Taxonomy" id="1069815"/>
    <lineage>
        <taxon>Eukaryota</taxon>
        <taxon>Metazoa</taxon>
        <taxon>Spiralia</taxon>
        <taxon>Lophotrochozoa</taxon>
        <taxon>Mollusca</taxon>
        <taxon>Bivalvia</taxon>
        <taxon>Autobranchia</taxon>
        <taxon>Heteroconchia</taxon>
        <taxon>Palaeoheterodonta</taxon>
        <taxon>Unionida</taxon>
        <taxon>Unionoidea</taxon>
        <taxon>Unionidae</taxon>
        <taxon>Unioninae</taxon>
        <taxon>Sinanodonta</taxon>
    </lineage>
</organism>
<gene>
    <name evidence="2" type="ORF">ACJMK2_031955</name>
</gene>
<evidence type="ECO:0000256" key="1">
    <source>
        <dbReference type="SAM" id="MobiDB-lite"/>
    </source>
</evidence>
<evidence type="ECO:0000313" key="3">
    <source>
        <dbReference type="Proteomes" id="UP001634394"/>
    </source>
</evidence>
<feature type="region of interest" description="Disordered" evidence="1">
    <location>
        <begin position="444"/>
        <end position="464"/>
    </location>
</feature>
<dbReference type="AlphaFoldDB" id="A0ABD3X3V4"/>
<evidence type="ECO:0000313" key="2">
    <source>
        <dbReference type="EMBL" id="KAL3879668.1"/>
    </source>
</evidence>
<proteinExistence type="predicted"/>